<dbReference type="EMBL" id="JRLY01000024">
    <property type="protein sequence ID" value="KGO91152.1"/>
    <property type="molecule type" value="Genomic_DNA"/>
</dbReference>
<evidence type="ECO:0000313" key="3">
    <source>
        <dbReference type="Proteomes" id="UP000030111"/>
    </source>
</evidence>
<dbReference type="InterPro" id="IPR000801">
    <property type="entry name" value="Esterase-like"/>
</dbReference>
<name>A0A0A2MES1_9FLAO</name>
<dbReference type="InterPro" id="IPR029058">
    <property type="entry name" value="AB_hydrolase_fold"/>
</dbReference>
<proteinExistence type="predicted"/>
<keyword evidence="1" id="KW-0732">Signal</keyword>
<evidence type="ECO:0000313" key="2">
    <source>
        <dbReference type="EMBL" id="KGO91152.1"/>
    </source>
</evidence>
<dbReference type="SUPFAM" id="SSF53474">
    <property type="entry name" value="alpha/beta-Hydrolases"/>
    <property type="match status" value="1"/>
</dbReference>
<feature type="chain" id="PRO_5002003106" evidence="1">
    <location>
        <begin position="19"/>
        <end position="380"/>
    </location>
</feature>
<dbReference type="eggNOG" id="COG2819">
    <property type="taxonomic scope" value="Bacteria"/>
</dbReference>
<dbReference type="STRING" id="1121898.GCA_000422725_02232"/>
<dbReference type="Gene3D" id="3.40.50.1820">
    <property type="entry name" value="alpha/beta hydrolase"/>
    <property type="match status" value="1"/>
</dbReference>
<dbReference type="RefSeq" id="WP_026992606.1">
    <property type="nucleotide sequence ID" value="NZ_JRLY01000024.1"/>
</dbReference>
<keyword evidence="2" id="KW-0808">Transferase</keyword>
<organism evidence="2 3">
    <name type="scientific">Flavobacterium subsaxonicum WB 4.1-42 = DSM 21790</name>
    <dbReference type="NCBI Taxonomy" id="1121898"/>
    <lineage>
        <taxon>Bacteria</taxon>
        <taxon>Pseudomonadati</taxon>
        <taxon>Bacteroidota</taxon>
        <taxon>Flavobacteriia</taxon>
        <taxon>Flavobacteriales</taxon>
        <taxon>Flavobacteriaceae</taxon>
        <taxon>Flavobacterium</taxon>
    </lineage>
</organism>
<reference evidence="2 3" key="1">
    <citation type="submission" date="2013-09" db="EMBL/GenBank/DDBJ databases">
        <authorList>
            <person name="Zeng Z."/>
            <person name="Chen C."/>
        </authorList>
    </citation>
    <scope>NUCLEOTIDE SEQUENCE [LARGE SCALE GENOMIC DNA]</scope>
    <source>
        <strain evidence="2 3">WB 4.1-42</strain>
    </source>
</reference>
<gene>
    <name evidence="2" type="ORF">Q766_19505</name>
</gene>
<sequence>MKNKLLVLILFAALPLFAQTRTEEIISTKLNATRDITITFPQYYEEDKGKVYPLLLVLDGEYLVEPFKGIMQYANYWDDLPEAIIVGINMNEDKQREEDTRISETTGLPEGSSNQFYEFISSELLPYLQKKYRISPFKVIAGHDATAGFLNFFLYKQDPLFTGFICFSPTLAPDMETQVPTMLEQAKRPVFFYMATSDGDVEKMQKRIMTFDTNLKAVKNPNLRYFFEKFGDVSHYSLVPYGAPGALYSMFSSYKPISSIEYRDKIVTLKSGYVDYLKEKYQIIEKDLGVKMTVRINDIKAVEAAIMKNTMYDELRDLADLAKKNYPKMIIGEYYDGLYYEMTGNLKKAKKVYLNSYTYKSVGDYTKDFMITRAEGLNVD</sequence>
<keyword evidence="3" id="KW-1185">Reference proteome</keyword>
<evidence type="ECO:0000256" key="1">
    <source>
        <dbReference type="SAM" id="SignalP"/>
    </source>
</evidence>
<dbReference type="Proteomes" id="UP000030111">
    <property type="component" value="Unassembled WGS sequence"/>
</dbReference>
<feature type="signal peptide" evidence="1">
    <location>
        <begin position="1"/>
        <end position="18"/>
    </location>
</feature>
<dbReference type="AlphaFoldDB" id="A0A0A2MES1"/>
<accession>A0A0A2MES1</accession>
<dbReference type="InterPro" id="IPR011990">
    <property type="entry name" value="TPR-like_helical_dom_sf"/>
</dbReference>
<protein>
    <submittedName>
        <fullName evidence="2">Histidine kinase</fullName>
    </submittedName>
</protein>
<keyword evidence="2" id="KW-0418">Kinase</keyword>
<comment type="caution">
    <text evidence="2">The sequence shown here is derived from an EMBL/GenBank/DDBJ whole genome shotgun (WGS) entry which is preliminary data.</text>
</comment>
<dbReference type="OrthoDB" id="1142077at2"/>
<dbReference type="GO" id="GO:0016301">
    <property type="term" value="F:kinase activity"/>
    <property type="evidence" value="ECO:0007669"/>
    <property type="project" value="UniProtKB-KW"/>
</dbReference>
<dbReference type="Gene3D" id="1.25.40.10">
    <property type="entry name" value="Tetratricopeptide repeat domain"/>
    <property type="match status" value="1"/>
</dbReference>
<dbReference type="Pfam" id="PF00756">
    <property type="entry name" value="Esterase"/>
    <property type="match status" value="1"/>
</dbReference>